<dbReference type="InterPro" id="IPR003423">
    <property type="entry name" value="OMP_efflux"/>
</dbReference>
<comment type="subcellular location">
    <subcellularLocation>
        <location evidence="1">Cell outer membrane</location>
    </subcellularLocation>
</comment>
<evidence type="ECO:0000256" key="1">
    <source>
        <dbReference type="ARBA" id="ARBA00004442"/>
    </source>
</evidence>
<feature type="coiled-coil region" evidence="8">
    <location>
        <begin position="171"/>
        <end position="229"/>
    </location>
</feature>
<dbReference type="EMBL" id="DSZU01000056">
    <property type="protein sequence ID" value="HGV55117.1"/>
    <property type="molecule type" value="Genomic_DNA"/>
</dbReference>
<keyword evidence="4" id="KW-1134">Transmembrane beta strand</keyword>
<dbReference type="GO" id="GO:0009279">
    <property type="term" value="C:cell outer membrane"/>
    <property type="evidence" value="ECO:0007669"/>
    <property type="project" value="UniProtKB-SubCell"/>
</dbReference>
<keyword evidence="5" id="KW-0812">Transmembrane</keyword>
<feature type="coiled-coil region" evidence="8">
    <location>
        <begin position="360"/>
        <end position="394"/>
    </location>
</feature>
<feature type="coiled-coil region" evidence="8">
    <location>
        <begin position="29"/>
        <end position="63"/>
    </location>
</feature>
<keyword evidence="8" id="KW-0175">Coiled coil</keyword>
<reference evidence="9" key="1">
    <citation type="journal article" date="2020" name="mSystems">
        <title>Genome- and Community-Level Interaction Insights into Carbon Utilization and Element Cycling Functions of Hydrothermarchaeota in Hydrothermal Sediment.</title>
        <authorList>
            <person name="Zhou Z."/>
            <person name="Liu Y."/>
            <person name="Xu W."/>
            <person name="Pan J."/>
            <person name="Luo Z.H."/>
            <person name="Li M."/>
        </authorList>
    </citation>
    <scope>NUCLEOTIDE SEQUENCE [LARGE SCALE GENOMIC DNA]</scope>
    <source>
        <strain evidence="9">SpSt-605</strain>
    </source>
</reference>
<sequence length="445" mass="51238">MKAKLRNFFLLLLIFLFFPLGSQAREISLKELLNLSLKNNAELKALQRELKALELEKEAAKGAYYPRLKLEETFLKSNLPVNVFSFKLNQQDFNLRDFEIKRLNDPGSRTNFETRFTIELPIWLGGKIQAQVKQITHLHKAMESNYLRKEEEILSKIYQAYLWAALSKESIKVAQSSIREAEEHLRVAKLRYEAGTALLSDVHRAEVYLAKAQESLEKAKNYYQIAKRNIELLVGISLGDFEVEDLRDIPPLSLEEIRNSALLKRADLKALEEEIKAQRERYKVTLSENLPQVSAFASYSLNDKDYPFGSSGSGYLFGLNLSWSFDTGLTVIKKAQADLQRVAALEERYRYLREAIFFELDRAYGEYKNASASLKSAEERVKASEEVLRIMKLRYQNGLVRMLDLLDAQTQLDLARYERIEALKDLHLARLQLLLAGGQVKESLL</sequence>
<proteinExistence type="inferred from homology"/>
<organism evidence="9">
    <name type="scientific">Caldimicrobium thiodismutans</name>
    <dbReference type="NCBI Taxonomy" id="1653476"/>
    <lineage>
        <taxon>Bacteria</taxon>
        <taxon>Pseudomonadati</taxon>
        <taxon>Thermodesulfobacteriota</taxon>
        <taxon>Thermodesulfobacteria</taxon>
        <taxon>Thermodesulfobacteriales</taxon>
        <taxon>Thermodesulfobacteriaceae</taxon>
        <taxon>Caldimicrobium</taxon>
    </lineage>
</organism>
<dbReference type="InterPro" id="IPR051906">
    <property type="entry name" value="TolC-like"/>
</dbReference>
<evidence type="ECO:0000313" key="9">
    <source>
        <dbReference type="EMBL" id="HGV55117.1"/>
    </source>
</evidence>
<protein>
    <submittedName>
        <fullName evidence="9">TolC family protein</fullName>
    </submittedName>
</protein>
<dbReference type="Pfam" id="PF02321">
    <property type="entry name" value="OEP"/>
    <property type="match status" value="2"/>
</dbReference>
<dbReference type="PANTHER" id="PTHR30026">
    <property type="entry name" value="OUTER MEMBRANE PROTEIN TOLC"/>
    <property type="match status" value="1"/>
</dbReference>
<dbReference type="GO" id="GO:0015288">
    <property type="term" value="F:porin activity"/>
    <property type="evidence" value="ECO:0007669"/>
    <property type="project" value="TreeGrafter"/>
</dbReference>
<evidence type="ECO:0000256" key="4">
    <source>
        <dbReference type="ARBA" id="ARBA00022452"/>
    </source>
</evidence>
<comment type="caution">
    <text evidence="9">The sequence shown here is derived from an EMBL/GenBank/DDBJ whole genome shotgun (WGS) entry which is preliminary data.</text>
</comment>
<accession>A0A832LUM3</accession>
<keyword evidence="6" id="KW-0472">Membrane</keyword>
<evidence type="ECO:0000256" key="8">
    <source>
        <dbReference type="SAM" id="Coils"/>
    </source>
</evidence>
<evidence type="ECO:0000256" key="5">
    <source>
        <dbReference type="ARBA" id="ARBA00022692"/>
    </source>
</evidence>
<name>A0A832LUM3_9BACT</name>
<dbReference type="SUPFAM" id="SSF56954">
    <property type="entry name" value="Outer membrane efflux proteins (OEP)"/>
    <property type="match status" value="1"/>
</dbReference>
<dbReference type="GO" id="GO:1990281">
    <property type="term" value="C:efflux pump complex"/>
    <property type="evidence" value="ECO:0007669"/>
    <property type="project" value="TreeGrafter"/>
</dbReference>
<keyword evidence="3" id="KW-0813">Transport</keyword>
<feature type="coiled-coil region" evidence="8">
    <location>
        <begin position="254"/>
        <end position="288"/>
    </location>
</feature>
<keyword evidence="7" id="KW-0998">Cell outer membrane</keyword>
<evidence type="ECO:0000256" key="7">
    <source>
        <dbReference type="ARBA" id="ARBA00023237"/>
    </source>
</evidence>
<evidence type="ECO:0000256" key="3">
    <source>
        <dbReference type="ARBA" id="ARBA00022448"/>
    </source>
</evidence>
<dbReference type="PANTHER" id="PTHR30026:SF21">
    <property type="entry name" value="SLR1270 PROTEIN"/>
    <property type="match status" value="1"/>
</dbReference>
<dbReference type="AlphaFoldDB" id="A0A832LUM3"/>
<evidence type="ECO:0000256" key="2">
    <source>
        <dbReference type="ARBA" id="ARBA00007613"/>
    </source>
</evidence>
<gene>
    <name evidence="9" type="ORF">ENT73_03405</name>
</gene>
<dbReference type="GO" id="GO:0015562">
    <property type="term" value="F:efflux transmembrane transporter activity"/>
    <property type="evidence" value="ECO:0007669"/>
    <property type="project" value="InterPro"/>
</dbReference>
<evidence type="ECO:0000256" key="6">
    <source>
        <dbReference type="ARBA" id="ARBA00023136"/>
    </source>
</evidence>
<dbReference type="Gene3D" id="1.20.1600.10">
    <property type="entry name" value="Outer membrane efflux proteins (OEP)"/>
    <property type="match status" value="1"/>
</dbReference>
<comment type="similarity">
    <text evidence="2">Belongs to the outer membrane factor (OMF) (TC 1.B.17) family.</text>
</comment>